<dbReference type="AlphaFoldDB" id="A0A9E2L3E5"/>
<sequence length="716" mass="81033">MKRVFLLSILFAVLFTSCNMGMLGQYSDYYYYSPNKNTGGSSGGDSGPGEDIEIPDIDVDPEKDPFIKGEWNKPDYKFDGTKFETWLLKVEFDGSNIPEYGFFEDETQWTESQVKVGYPEVSFNADKRGWKAQGYGMNPLSIYRYDHKNPLIAADGTYNNSDRLQRFLFYRIIGEAVVVDLDQYLIAVDTYSKFVFAYAKVTSTTTVVGNKVPNGFGPVESYGEKRFFYEYDPIGYVKESGELVLYQEYRDAMLATKSIGFFPAIKDPSRPMASEEGPGTSPYYVDSVENIDPEALKDMFKGKTYSIRDVNNSLILYTYAISEDGNTLTITQTHYYDGVMDEPQVFTNPEVVGSSSLKFGEKTVVGLDKTDTGFAKLKDGDTELELILDYQDPGPNFYDRVKNAVFRYDSDYDNAYVFFSADGKQFTDTYDDMVYTLESLTETAFGKARASYRNTKNKYYTMHLDGALVEGQKLSYGGNYKMSRVAPPEDFTLSSAEYLFRDYSEYKPSGAYKTVWEDNPDYKSTGKSLNLYTYTFAGDTLTVTTTPYMSTAQSTVYNKTSSQGNVVTYTAGTDTITCTLLAKSPDLIYVTDSKDPENGRLIRGDFTDYGPIFVDRVAGAVFVGESPIKYVFNSDMSITFTYKYMLSTKTSTYEFARFDNELKNNYRAVYRMKDTDKYYFVVLESDDNHIKSSETGSSGNLSFPNTILNYSATRQP</sequence>
<dbReference type="EMBL" id="JAHLFV010000225">
    <property type="protein sequence ID" value="MBU3850852.1"/>
    <property type="molecule type" value="Genomic_DNA"/>
</dbReference>
<gene>
    <name evidence="1" type="ORF">IAA16_09825</name>
</gene>
<name>A0A9E2L3E5_9SPIR</name>
<reference evidence="1" key="2">
    <citation type="submission" date="2021-04" db="EMBL/GenBank/DDBJ databases">
        <authorList>
            <person name="Gilroy R."/>
        </authorList>
    </citation>
    <scope>NUCLEOTIDE SEQUENCE</scope>
    <source>
        <strain evidence="1">Gambia15-2214</strain>
    </source>
</reference>
<dbReference type="PROSITE" id="PS51257">
    <property type="entry name" value="PROKAR_LIPOPROTEIN"/>
    <property type="match status" value="1"/>
</dbReference>
<evidence type="ECO:0000313" key="1">
    <source>
        <dbReference type="EMBL" id="MBU3850852.1"/>
    </source>
</evidence>
<accession>A0A9E2L3E5</accession>
<evidence type="ECO:0000313" key="2">
    <source>
        <dbReference type="Proteomes" id="UP000823914"/>
    </source>
</evidence>
<reference evidence="1" key="1">
    <citation type="journal article" date="2021" name="PeerJ">
        <title>Extensive microbial diversity within the chicken gut microbiome revealed by metagenomics and culture.</title>
        <authorList>
            <person name="Gilroy R."/>
            <person name="Ravi A."/>
            <person name="Getino M."/>
            <person name="Pursley I."/>
            <person name="Horton D.L."/>
            <person name="Alikhan N.F."/>
            <person name="Baker D."/>
            <person name="Gharbi K."/>
            <person name="Hall N."/>
            <person name="Watson M."/>
            <person name="Adriaenssens E.M."/>
            <person name="Foster-Nyarko E."/>
            <person name="Jarju S."/>
            <person name="Secka A."/>
            <person name="Antonio M."/>
            <person name="Oren A."/>
            <person name="Chaudhuri R.R."/>
            <person name="La Ragione R."/>
            <person name="Hildebrand F."/>
            <person name="Pallen M.J."/>
        </authorList>
    </citation>
    <scope>NUCLEOTIDE SEQUENCE</scope>
    <source>
        <strain evidence="1">Gambia15-2214</strain>
    </source>
</reference>
<organism evidence="1 2">
    <name type="scientific">Candidatus Treponema excrementipullorum</name>
    <dbReference type="NCBI Taxonomy" id="2838768"/>
    <lineage>
        <taxon>Bacteria</taxon>
        <taxon>Pseudomonadati</taxon>
        <taxon>Spirochaetota</taxon>
        <taxon>Spirochaetia</taxon>
        <taxon>Spirochaetales</taxon>
        <taxon>Treponemataceae</taxon>
        <taxon>Treponema</taxon>
    </lineage>
</organism>
<evidence type="ECO:0008006" key="3">
    <source>
        <dbReference type="Google" id="ProtNLM"/>
    </source>
</evidence>
<comment type="caution">
    <text evidence="1">The sequence shown here is derived from an EMBL/GenBank/DDBJ whole genome shotgun (WGS) entry which is preliminary data.</text>
</comment>
<dbReference type="Proteomes" id="UP000823914">
    <property type="component" value="Unassembled WGS sequence"/>
</dbReference>
<proteinExistence type="predicted"/>
<protein>
    <recommendedName>
        <fullName evidence="3">Lipoprotein</fullName>
    </recommendedName>
</protein>